<comment type="caution">
    <text evidence="5">The sequence shown here is derived from an EMBL/GenBank/DDBJ whole genome shotgun (WGS) entry which is preliminary data.</text>
</comment>
<evidence type="ECO:0000256" key="2">
    <source>
        <dbReference type="ARBA" id="ARBA00022729"/>
    </source>
</evidence>
<sequence>MKKIFLLFVSLAVLSSCSSDDDTGGDDPILGVWFLAEANNAQGLEVDECNDDSYIDFKADGTAETEFFSDESGDCIGEKNTSEWSASGDSRYTFNVPGVGNLSGRVEFSGNGSFTFYPDLGATQGTNLVFEKR</sequence>
<keyword evidence="6" id="KW-1185">Reference proteome</keyword>
<protein>
    <recommendedName>
        <fullName evidence="1">Type IV secretion system putative lipoprotein virB7</fullName>
    </recommendedName>
</protein>
<evidence type="ECO:0000256" key="1">
    <source>
        <dbReference type="ARBA" id="ARBA00017922"/>
    </source>
</evidence>
<proteinExistence type="predicted"/>
<dbReference type="Proteomes" id="UP001597131">
    <property type="component" value="Unassembled WGS sequence"/>
</dbReference>
<name>A0ABW3NSH0_9FLAO</name>
<keyword evidence="2 3" id="KW-0732">Signal</keyword>
<feature type="domain" description="Lipocalin-like" evidence="4">
    <location>
        <begin position="29"/>
        <end position="99"/>
    </location>
</feature>
<feature type="chain" id="PRO_5047422784" description="Type IV secretion system putative lipoprotein virB7" evidence="3">
    <location>
        <begin position="22"/>
        <end position="133"/>
    </location>
</feature>
<dbReference type="RefSeq" id="WP_380744153.1">
    <property type="nucleotide sequence ID" value="NZ_JBHTLI010000001.1"/>
</dbReference>
<dbReference type="EMBL" id="JBHTLI010000001">
    <property type="protein sequence ID" value="MFD1095424.1"/>
    <property type="molecule type" value="Genomic_DNA"/>
</dbReference>
<dbReference type="InterPro" id="IPR012640">
    <property type="entry name" value="Membr_lipoprot_lipid_attach_CS"/>
</dbReference>
<evidence type="ECO:0000313" key="5">
    <source>
        <dbReference type="EMBL" id="MFD1095424.1"/>
    </source>
</evidence>
<organism evidence="5 6">
    <name type="scientific">Salegentibacter chungangensis</name>
    <dbReference type="NCBI Taxonomy" id="1335724"/>
    <lineage>
        <taxon>Bacteria</taxon>
        <taxon>Pseudomonadati</taxon>
        <taxon>Bacteroidota</taxon>
        <taxon>Flavobacteriia</taxon>
        <taxon>Flavobacteriales</taxon>
        <taxon>Flavobacteriaceae</taxon>
        <taxon>Salegentibacter</taxon>
    </lineage>
</organism>
<accession>A0ABW3NSH0</accession>
<gene>
    <name evidence="5" type="ORF">ACFQ3Q_06675</name>
</gene>
<dbReference type="Pfam" id="PF13648">
    <property type="entry name" value="Lipocalin_4"/>
    <property type="match status" value="1"/>
</dbReference>
<evidence type="ECO:0000259" key="4">
    <source>
        <dbReference type="Pfam" id="PF13648"/>
    </source>
</evidence>
<evidence type="ECO:0000256" key="3">
    <source>
        <dbReference type="SAM" id="SignalP"/>
    </source>
</evidence>
<dbReference type="InterPro" id="IPR024311">
    <property type="entry name" value="Lipocalin-like"/>
</dbReference>
<evidence type="ECO:0000313" key="6">
    <source>
        <dbReference type="Proteomes" id="UP001597131"/>
    </source>
</evidence>
<feature type="signal peptide" evidence="3">
    <location>
        <begin position="1"/>
        <end position="21"/>
    </location>
</feature>
<dbReference type="Pfam" id="PF08139">
    <property type="entry name" value="LPAM_1"/>
    <property type="match status" value="1"/>
</dbReference>
<dbReference type="PROSITE" id="PS51257">
    <property type="entry name" value="PROKAR_LIPOPROTEIN"/>
    <property type="match status" value="1"/>
</dbReference>
<reference evidence="6" key="1">
    <citation type="journal article" date="2019" name="Int. J. Syst. Evol. Microbiol.">
        <title>The Global Catalogue of Microorganisms (GCM) 10K type strain sequencing project: providing services to taxonomists for standard genome sequencing and annotation.</title>
        <authorList>
            <consortium name="The Broad Institute Genomics Platform"/>
            <consortium name="The Broad Institute Genome Sequencing Center for Infectious Disease"/>
            <person name="Wu L."/>
            <person name="Ma J."/>
        </authorList>
    </citation>
    <scope>NUCLEOTIDE SEQUENCE [LARGE SCALE GENOMIC DNA]</scope>
    <source>
        <strain evidence="6">CCUG 64793</strain>
    </source>
</reference>